<dbReference type="GO" id="GO:0005743">
    <property type="term" value="C:mitochondrial inner membrane"/>
    <property type="evidence" value="ECO:0007669"/>
    <property type="project" value="TreeGrafter"/>
</dbReference>
<evidence type="ECO:0000256" key="2">
    <source>
        <dbReference type="SAM" id="Phobius"/>
    </source>
</evidence>
<protein>
    <recommendedName>
        <fullName evidence="3">ABC1 atypical kinase-like domain-containing protein</fullName>
    </recommendedName>
</protein>
<feature type="transmembrane region" description="Helical" evidence="2">
    <location>
        <begin position="72"/>
        <end position="89"/>
    </location>
</feature>
<dbReference type="EMBL" id="JAUTXT010000023">
    <property type="protein sequence ID" value="KAK3673703.1"/>
    <property type="molecule type" value="Genomic_DNA"/>
</dbReference>
<dbReference type="SUPFAM" id="SSF56112">
    <property type="entry name" value="Protein kinase-like (PK-like)"/>
    <property type="match status" value="1"/>
</dbReference>
<feature type="domain" description="ABC1 atypical kinase-like" evidence="3">
    <location>
        <begin position="180"/>
        <end position="431"/>
    </location>
</feature>
<gene>
    <name evidence="4" type="ORF">LTR78_006256</name>
</gene>
<evidence type="ECO:0000256" key="1">
    <source>
        <dbReference type="ARBA" id="ARBA00009670"/>
    </source>
</evidence>
<dbReference type="InterPro" id="IPR004147">
    <property type="entry name" value="ABC1_dom"/>
</dbReference>
<dbReference type="PANTHER" id="PTHR43173:SF19">
    <property type="entry name" value="AARF DOMAIN-CONTAINING PROTEIN KINASE 1"/>
    <property type="match status" value="1"/>
</dbReference>
<dbReference type="GO" id="GO:0007005">
    <property type="term" value="P:mitochondrion organization"/>
    <property type="evidence" value="ECO:0007669"/>
    <property type="project" value="TreeGrafter"/>
</dbReference>
<name>A0AAE1C054_9PEZI</name>
<reference evidence="4" key="1">
    <citation type="submission" date="2023-07" db="EMBL/GenBank/DDBJ databases">
        <title>Black Yeasts Isolated from many extreme environments.</title>
        <authorList>
            <person name="Coleine C."/>
            <person name="Stajich J.E."/>
            <person name="Selbmann L."/>
        </authorList>
    </citation>
    <scope>NUCLEOTIDE SEQUENCE</scope>
    <source>
        <strain evidence="4">CCFEE 5485</strain>
    </source>
</reference>
<dbReference type="CDD" id="cd13969">
    <property type="entry name" value="ADCK1-like"/>
    <property type="match status" value="1"/>
</dbReference>
<keyword evidence="2" id="KW-0472">Membrane</keyword>
<comment type="similarity">
    <text evidence="1">Belongs to the protein kinase superfamily. ADCK protein kinase family.</text>
</comment>
<evidence type="ECO:0000313" key="4">
    <source>
        <dbReference type="EMBL" id="KAK3673703.1"/>
    </source>
</evidence>
<keyword evidence="2" id="KW-1133">Transmembrane helix</keyword>
<dbReference type="AlphaFoldDB" id="A0AAE1C054"/>
<comment type="caution">
    <text evidence="4">The sequence shown here is derived from an EMBL/GenBank/DDBJ whole genome shotgun (WGS) entry which is preliminary data.</text>
</comment>
<keyword evidence="5" id="KW-1185">Reference proteome</keyword>
<dbReference type="Proteomes" id="UP001274830">
    <property type="component" value="Unassembled WGS sequence"/>
</dbReference>
<dbReference type="InterPro" id="IPR011009">
    <property type="entry name" value="Kinase-like_dom_sf"/>
</dbReference>
<dbReference type="InterPro" id="IPR045307">
    <property type="entry name" value="ADCK1_dom"/>
</dbReference>
<sequence length="601" mass="68518">MTSIASWRTFSALGRKPTPWICRECIRSTRPTRIPQQQQQIKSFSTSQSPAAQAGKRAWRRVNKTIREHRRVAIGATVIFVTGAAALAFSEKARHAYMAVQRSGRVGATLALCVNDYYWVLKKDKDPDYRALLSACHQRCANRTLEAMEKNGSIFIKLGQHLSSLNYLLPNEWCDTFIPLQDKCPVSSYASIEKMVRHDTGKTLEDFFATFEPVPIGAASLAQVHIATLKDTGEKVAVKVQHPSLDEWSKLDLWLTSFTFKTLRYWFPEYDLTWLSDEMEYSLPKELDFREEGRNAQRAKEYFARFPRTPLVIPEVVWAQRRVLVMEYITGHRPDDLEFLDSNGIDRDEVSAALARIFNEMIFGKDAPLHCDPHGGNLAIRVNPNKRKPGNFDVILYDHGLYRDIPLWLRRAYAHLWLAVLDVDEDRMRQYAHQVADINDEEFGIFASAITGRDFRVVKSDAGVVQKRNAEEKRAFSEALGEGGLLSQVVGLLSKVPRVILLILKTNDLTRSLDENLQTRQGPVRTFMILARYAARTVFEEQVENIKGSMLWPSNLLSYSVALFSYAKVAVKLRAYELYLSGRRRLGMQGTIGPGQMEIDM</sequence>
<accession>A0AAE1C054</accession>
<evidence type="ECO:0000259" key="3">
    <source>
        <dbReference type="Pfam" id="PF03109"/>
    </source>
</evidence>
<dbReference type="InterPro" id="IPR051130">
    <property type="entry name" value="Mito_struct-func_regulator"/>
</dbReference>
<organism evidence="4 5">
    <name type="scientific">Recurvomyces mirabilis</name>
    <dbReference type="NCBI Taxonomy" id="574656"/>
    <lineage>
        <taxon>Eukaryota</taxon>
        <taxon>Fungi</taxon>
        <taxon>Dikarya</taxon>
        <taxon>Ascomycota</taxon>
        <taxon>Pezizomycotina</taxon>
        <taxon>Dothideomycetes</taxon>
        <taxon>Dothideomycetidae</taxon>
        <taxon>Mycosphaerellales</taxon>
        <taxon>Teratosphaeriaceae</taxon>
        <taxon>Recurvomyces</taxon>
    </lineage>
</organism>
<keyword evidence="2" id="KW-0812">Transmembrane</keyword>
<dbReference type="GO" id="GO:0055088">
    <property type="term" value="P:lipid homeostasis"/>
    <property type="evidence" value="ECO:0007669"/>
    <property type="project" value="TreeGrafter"/>
</dbReference>
<dbReference type="PANTHER" id="PTHR43173">
    <property type="entry name" value="ABC1 FAMILY PROTEIN"/>
    <property type="match status" value="1"/>
</dbReference>
<dbReference type="Pfam" id="PF03109">
    <property type="entry name" value="ABC1"/>
    <property type="match status" value="1"/>
</dbReference>
<proteinExistence type="inferred from homology"/>
<evidence type="ECO:0000313" key="5">
    <source>
        <dbReference type="Proteomes" id="UP001274830"/>
    </source>
</evidence>